<sequence length="98" mass="10561">MDKAQIRHVAELAELSLSEDEEQRLTGEVGRILAYVAELDAIDTTDVPPTAHVAGTEPLRSGQGWRADENVPCLSHEDALAQAPQAEHEGFGVPGFVE</sequence>
<proteinExistence type="inferred from homology"/>
<dbReference type="Proteomes" id="UP000064967">
    <property type="component" value="Chromosome"/>
</dbReference>
<reference evidence="2 3" key="1">
    <citation type="submission" date="2015-08" db="EMBL/GenBank/DDBJ databases">
        <authorList>
            <person name="Babu N.S."/>
            <person name="Beckwith C.J."/>
            <person name="Beseler K.G."/>
            <person name="Brison A."/>
            <person name="Carone J.V."/>
            <person name="Caskin T.P."/>
            <person name="Diamond M."/>
            <person name="Durham M.E."/>
            <person name="Foxe J.M."/>
            <person name="Go M."/>
            <person name="Henderson B.A."/>
            <person name="Jones I.B."/>
            <person name="McGettigan J.A."/>
            <person name="Micheletti S.J."/>
            <person name="Nasrallah M.E."/>
            <person name="Ortiz D."/>
            <person name="Piller C.R."/>
            <person name="Privatt S.R."/>
            <person name="Schneider S.L."/>
            <person name="Sharp S."/>
            <person name="Smith T.C."/>
            <person name="Stanton J.D."/>
            <person name="Ullery H.E."/>
            <person name="Wilson R.J."/>
            <person name="Serrano M.G."/>
            <person name="Buck G."/>
            <person name="Lee V."/>
            <person name="Wang Y."/>
            <person name="Carvalho R."/>
            <person name="Voegtly L."/>
            <person name="Shi R."/>
            <person name="Duckworth R."/>
            <person name="Johnson A."/>
            <person name="Loviza R."/>
            <person name="Walstead R."/>
            <person name="Shah Z."/>
            <person name="Kiflezghi M."/>
            <person name="Wade K."/>
            <person name="Ball S.L."/>
            <person name="Bradley K.W."/>
            <person name="Asai D.J."/>
            <person name="Bowman C.A."/>
            <person name="Russell D.A."/>
            <person name="Pope W.H."/>
            <person name="Jacobs-Sera D."/>
            <person name="Hendrix R.W."/>
            <person name="Hatfull G.F."/>
        </authorList>
    </citation>
    <scope>NUCLEOTIDE SEQUENCE [LARGE SCALE GENOMIC DNA]</scope>
    <source>
        <strain evidence="2 3">DSM 27648</strain>
    </source>
</reference>
<dbReference type="GO" id="GO:0006412">
    <property type="term" value="P:translation"/>
    <property type="evidence" value="ECO:0007669"/>
    <property type="project" value="UniProtKB-UniRule"/>
</dbReference>
<organism evidence="2 3">
    <name type="scientific">Labilithrix luteola</name>
    <dbReference type="NCBI Taxonomy" id="1391654"/>
    <lineage>
        <taxon>Bacteria</taxon>
        <taxon>Pseudomonadati</taxon>
        <taxon>Myxococcota</taxon>
        <taxon>Polyangia</taxon>
        <taxon>Polyangiales</taxon>
        <taxon>Labilitrichaceae</taxon>
        <taxon>Labilithrix</taxon>
    </lineage>
</organism>
<keyword evidence="1" id="KW-0648">Protein biosynthesis</keyword>
<dbReference type="Pfam" id="PF02686">
    <property type="entry name" value="GatC"/>
    <property type="match status" value="1"/>
</dbReference>
<comment type="function">
    <text evidence="1">Allows the formation of correctly charged Asn-tRNA(Asn) or Gln-tRNA(Gln) through the transamidation of misacylated Asp-tRNA(Asn) or Glu-tRNA(Gln) in organisms which lack either or both of asparaginyl-tRNA or glutaminyl-tRNA synthetases. The reaction takes place in the presence of glutamine and ATP through an activated phospho-Asp-tRNA(Asn) or phospho-Glu-tRNA(Gln).</text>
</comment>
<dbReference type="GO" id="GO:0050566">
    <property type="term" value="F:asparaginyl-tRNA synthase (glutamine-hydrolyzing) activity"/>
    <property type="evidence" value="ECO:0007669"/>
    <property type="project" value="RHEA"/>
</dbReference>
<dbReference type="RefSeq" id="WP_146653141.1">
    <property type="nucleotide sequence ID" value="NZ_CP012333.1"/>
</dbReference>
<dbReference type="SUPFAM" id="SSF141000">
    <property type="entry name" value="Glu-tRNAGln amidotransferase C subunit"/>
    <property type="match status" value="1"/>
</dbReference>
<accession>A0A0K1Q8X4</accession>
<comment type="catalytic activity">
    <reaction evidence="1">
        <text>L-aspartyl-tRNA(Asn) + L-glutamine + ATP + H2O = L-asparaginyl-tRNA(Asn) + L-glutamate + ADP + phosphate + 2 H(+)</text>
        <dbReference type="Rhea" id="RHEA:14513"/>
        <dbReference type="Rhea" id="RHEA-COMP:9674"/>
        <dbReference type="Rhea" id="RHEA-COMP:9677"/>
        <dbReference type="ChEBI" id="CHEBI:15377"/>
        <dbReference type="ChEBI" id="CHEBI:15378"/>
        <dbReference type="ChEBI" id="CHEBI:29985"/>
        <dbReference type="ChEBI" id="CHEBI:30616"/>
        <dbReference type="ChEBI" id="CHEBI:43474"/>
        <dbReference type="ChEBI" id="CHEBI:58359"/>
        <dbReference type="ChEBI" id="CHEBI:78515"/>
        <dbReference type="ChEBI" id="CHEBI:78516"/>
        <dbReference type="ChEBI" id="CHEBI:456216"/>
    </reaction>
</comment>
<dbReference type="NCBIfam" id="TIGR00135">
    <property type="entry name" value="gatC"/>
    <property type="match status" value="1"/>
</dbReference>
<dbReference type="EMBL" id="CP012333">
    <property type="protein sequence ID" value="AKV02188.1"/>
    <property type="molecule type" value="Genomic_DNA"/>
</dbReference>
<keyword evidence="1" id="KW-0067">ATP-binding</keyword>
<dbReference type="KEGG" id="llu:AKJ09_08851"/>
<dbReference type="GO" id="GO:0006450">
    <property type="term" value="P:regulation of translational fidelity"/>
    <property type="evidence" value="ECO:0007669"/>
    <property type="project" value="InterPro"/>
</dbReference>
<dbReference type="InterPro" id="IPR036113">
    <property type="entry name" value="Asp/Glu-ADT_sf_sub_c"/>
</dbReference>
<keyword evidence="1" id="KW-0547">Nucleotide-binding</keyword>
<keyword evidence="2" id="KW-0808">Transferase</keyword>
<protein>
    <recommendedName>
        <fullName evidence="1">Aspartyl/glutamyl-tRNA(Asn/Gln) amidotransferase subunit C</fullName>
        <shortName evidence="1">Asp/Glu-ADT subunit C</shortName>
        <ecNumber evidence="1">6.3.5.-</ecNumber>
    </recommendedName>
</protein>
<keyword evidence="1" id="KW-0436">Ligase</keyword>
<dbReference type="HAMAP" id="MF_00122">
    <property type="entry name" value="GatC"/>
    <property type="match status" value="1"/>
</dbReference>
<dbReference type="OrthoDB" id="5295223at2"/>
<dbReference type="Gene3D" id="1.10.20.60">
    <property type="entry name" value="Glu-tRNAGln amidotransferase C subunit, N-terminal domain"/>
    <property type="match status" value="1"/>
</dbReference>
<comment type="catalytic activity">
    <reaction evidence="1">
        <text>L-glutamyl-tRNA(Gln) + L-glutamine + ATP + H2O = L-glutaminyl-tRNA(Gln) + L-glutamate + ADP + phosphate + H(+)</text>
        <dbReference type="Rhea" id="RHEA:17521"/>
        <dbReference type="Rhea" id="RHEA-COMP:9681"/>
        <dbReference type="Rhea" id="RHEA-COMP:9684"/>
        <dbReference type="ChEBI" id="CHEBI:15377"/>
        <dbReference type="ChEBI" id="CHEBI:15378"/>
        <dbReference type="ChEBI" id="CHEBI:29985"/>
        <dbReference type="ChEBI" id="CHEBI:30616"/>
        <dbReference type="ChEBI" id="CHEBI:43474"/>
        <dbReference type="ChEBI" id="CHEBI:58359"/>
        <dbReference type="ChEBI" id="CHEBI:78520"/>
        <dbReference type="ChEBI" id="CHEBI:78521"/>
        <dbReference type="ChEBI" id="CHEBI:456216"/>
    </reaction>
</comment>
<evidence type="ECO:0000313" key="2">
    <source>
        <dbReference type="EMBL" id="AKV02188.1"/>
    </source>
</evidence>
<gene>
    <name evidence="1" type="primary">gatC</name>
    <name evidence="2" type="ORF">AKJ09_08851</name>
</gene>
<dbReference type="EC" id="6.3.5.-" evidence="1"/>
<keyword evidence="3" id="KW-1185">Reference proteome</keyword>
<dbReference type="GO" id="GO:0005524">
    <property type="term" value="F:ATP binding"/>
    <property type="evidence" value="ECO:0007669"/>
    <property type="project" value="UniProtKB-KW"/>
</dbReference>
<dbReference type="GO" id="GO:0050567">
    <property type="term" value="F:glutaminyl-tRNA synthase (glutamine-hydrolyzing) activity"/>
    <property type="evidence" value="ECO:0007669"/>
    <property type="project" value="UniProtKB-UniRule"/>
</dbReference>
<comment type="subunit">
    <text evidence="1">Heterotrimer of A, B and C subunits.</text>
</comment>
<comment type="similarity">
    <text evidence="1">Belongs to the GatC family.</text>
</comment>
<evidence type="ECO:0000313" key="3">
    <source>
        <dbReference type="Proteomes" id="UP000064967"/>
    </source>
</evidence>
<dbReference type="GO" id="GO:0016740">
    <property type="term" value="F:transferase activity"/>
    <property type="evidence" value="ECO:0007669"/>
    <property type="project" value="UniProtKB-KW"/>
</dbReference>
<name>A0A0K1Q8X4_9BACT</name>
<dbReference type="InterPro" id="IPR003837">
    <property type="entry name" value="GatC"/>
</dbReference>
<dbReference type="STRING" id="1391654.AKJ09_08851"/>
<dbReference type="AlphaFoldDB" id="A0A0K1Q8X4"/>
<evidence type="ECO:0000256" key="1">
    <source>
        <dbReference type="HAMAP-Rule" id="MF_00122"/>
    </source>
</evidence>